<feature type="region of interest" description="Disordered" evidence="1">
    <location>
        <begin position="107"/>
        <end position="147"/>
    </location>
</feature>
<organism evidence="2 3">
    <name type="scientific">Dyadobacter jiangsuensis</name>
    <dbReference type="NCBI Taxonomy" id="1591085"/>
    <lineage>
        <taxon>Bacteria</taxon>
        <taxon>Pseudomonadati</taxon>
        <taxon>Bacteroidota</taxon>
        <taxon>Cytophagia</taxon>
        <taxon>Cytophagales</taxon>
        <taxon>Spirosomataceae</taxon>
        <taxon>Dyadobacter</taxon>
    </lineage>
</organism>
<dbReference type="OrthoDB" id="948759at2"/>
<evidence type="ECO:0000313" key="2">
    <source>
        <dbReference type="EMBL" id="PSL22513.1"/>
    </source>
</evidence>
<dbReference type="AlphaFoldDB" id="A0A2P8FL96"/>
<comment type="caution">
    <text evidence="2">The sequence shown here is derived from an EMBL/GenBank/DDBJ whole genome shotgun (WGS) entry which is preliminary data.</text>
</comment>
<evidence type="ECO:0000256" key="1">
    <source>
        <dbReference type="SAM" id="MobiDB-lite"/>
    </source>
</evidence>
<dbReference type="Proteomes" id="UP000241964">
    <property type="component" value="Unassembled WGS sequence"/>
</dbReference>
<dbReference type="EMBL" id="PYAS01000020">
    <property type="protein sequence ID" value="PSL22513.1"/>
    <property type="molecule type" value="Genomic_DNA"/>
</dbReference>
<reference evidence="2 3" key="1">
    <citation type="submission" date="2018-03" db="EMBL/GenBank/DDBJ databases">
        <title>Genomic Encyclopedia of Archaeal and Bacterial Type Strains, Phase II (KMG-II): from individual species to whole genera.</title>
        <authorList>
            <person name="Goeker M."/>
        </authorList>
    </citation>
    <scope>NUCLEOTIDE SEQUENCE [LARGE SCALE GENOMIC DNA]</scope>
    <source>
        <strain evidence="2 3">DSM 29057</strain>
    </source>
</reference>
<keyword evidence="3" id="KW-1185">Reference proteome</keyword>
<dbReference type="RefSeq" id="WP_106599170.1">
    <property type="nucleotide sequence ID" value="NZ_PYAS01000020.1"/>
</dbReference>
<evidence type="ECO:0000313" key="3">
    <source>
        <dbReference type="Proteomes" id="UP000241964"/>
    </source>
</evidence>
<name>A0A2P8FL96_9BACT</name>
<gene>
    <name evidence="2" type="ORF">CLV60_12057</name>
</gene>
<sequence>MKSFDDELNDAIQKALHDSFENFERKPGASIDQKIYEALDKPARVRPLLLSAAAALLLLLGFGVKEISDRYASFQSITRPRATSEKLKESDNVVPLHGSIVLSGAEPAHTTKHTAHATAARPKARKPLKSAAPEKTANVQNESPKPAFNKARAGAGPVLPAESNALPVHESEYALPVQVEDTPDAHINARAITTVRLASLPVDLVMPEISYPVNAEDSASQAPEPQRVREKLDFPRYQPSGKKSFAWLFNLSATNTFQSIYLLPNAESRILKVSFPVSTANLGYKLSAGFQTLGFQWLFHYSHVSWKAEYIYAIDEFKADEQGADRYVFERLGKAETVTSKVELAGLGIKKQFDFKGKRTGRFFAQIGADYSRQLQSGGQNFVTGAISAGKILTVNKTTDLAIGPYFEYNFNKVPTAEYSIKVRPNQLGLSLGLRINRTK</sequence>
<protein>
    <submittedName>
        <fullName evidence="2">Uncharacterized protein</fullName>
    </submittedName>
</protein>
<accession>A0A2P8FL96</accession>
<proteinExistence type="predicted"/>